<evidence type="ECO:0000256" key="1">
    <source>
        <dbReference type="ARBA" id="ARBA00022723"/>
    </source>
</evidence>
<evidence type="ECO:0000256" key="3">
    <source>
        <dbReference type="ARBA" id="ARBA00022833"/>
    </source>
</evidence>
<dbReference type="Proteomes" id="UP001459277">
    <property type="component" value="Unassembled WGS sequence"/>
</dbReference>
<evidence type="ECO:0000313" key="8">
    <source>
        <dbReference type="Proteomes" id="UP001459277"/>
    </source>
</evidence>
<feature type="compositionally biased region" description="Gly residues" evidence="5">
    <location>
        <begin position="119"/>
        <end position="145"/>
    </location>
</feature>
<organism evidence="7 8">
    <name type="scientific">Lithocarpus litseifolius</name>
    <dbReference type="NCBI Taxonomy" id="425828"/>
    <lineage>
        <taxon>Eukaryota</taxon>
        <taxon>Viridiplantae</taxon>
        <taxon>Streptophyta</taxon>
        <taxon>Embryophyta</taxon>
        <taxon>Tracheophyta</taxon>
        <taxon>Spermatophyta</taxon>
        <taxon>Magnoliopsida</taxon>
        <taxon>eudicotyledons</taxon>
        <taxon>Gunneridae</taxon>
        <taxon>Pentapetalae</taxon>
        <taxon>rosids</taxon>
        <taxon>fabids</taxon>
        <taxon>Fagales</taxon>
        <taxon>Fagaceae</taxon>
        <taxon>Lithocarpus</taxon>
    </lineage>
</organism>
<feature type="region of interest" description="Disordered" evidence="5">
    <location>
        <begin position="778"/>
        <end position="958"/>
    </location>
</feature>
<dbReference type="PROSITE" id="PS50966">
    <property type="entry name" value="ZF_SWIM"/>
    <property type="match status" value="1"/>
</dbReference>
<dbReference type="PANTHER" id="PTHR31973">
    <property type="entry name" value="POLYPROTEIN, PUTATIVE-RELATED"/>
    <property type="match status" value="1"/>
</dbReference>
<feature type="region of interest" description="Disordered" evidence="5">
    <location>
        <begin position="172"/>
        <end position="231"/>
    </location>
</feature>
<keyword evidence="8" id="KW-1185">Reference proteome</keyword>
<dbReference type="InterPro" id="IPR004332">
    <property type="entry name" value="Transposase_MuDR"/>
</dbReference>
<evidence type="ECO:0000256" key="5">
    <source>
        <dbReference type="SAM" id="MobiDB-lite"/>
    </source>
</evidence>
<comment type="caution">
    <text evidence="7">The sequence shown here is derived from an EMBL/GenBank/DDBJ whole genome shotgun (WGS) entry which is preliminary data.</text>
</comment>
<dbReference type="Pfam" id="PF26130">
    <property type="entry name" value="PB1-like"/>
    <property type="match status" value="1"/>
</dbReference>
<dbReference type="InterPro" id="IPR018289">
    <property type="entry name" value="MULE_transposase_dom"/>
</dbReference>
<accession>A0AAW2CD62</accession>
<dbReference type="SMART" id="SM00575">
    <property type="entry name" value="ZnF_PMZ"/>
    <property type="match status" value="1"/>
</dbReference>
<dbReference type="Pfam" id="PF04434">
    <property type="entry name" value="SWIM"/>
    <property type="match status" value="1"/>
</dbReference>
<dbReference type="GO" id="GO:0008270">
    <property type="term" value="F:zinc ion binding"/>
    <property type="evidence" value="ECO:0007669"/>
    <property type="project" value="UniProtKB-KW"/>
</dbReference>
<feature type="compositionally biased region" description="Low complexity" evidence="5">
    <location>
        <begin position="989"/>
        <end position="1018"/>
    </location>
</feature>
<evidence type="ECO:0000256" key="2">
    <source>
        <dbReference type="ARBA" id="ARBA00022771"/>
    </source>
</evidence>
<dbReference type="InterPro" id="IPR007527">
    <property type="entry name" value="Znf_SWIM"/>
</dbReference>
<dbReference type="InterPro" id="IPR006564">
    <property type="entry name" value="Znf_PMZ"/>
</dbReference>
<evidence type="ECO:0000256" key="4">
    <source>
        <dbReference type="PROSITE-ProRule" id="PRU00325"/>
    </source>
</evidence>
<feature type="compositionally biased region" description="Low complexity" evidence="5">
    <location>
        <begin position="888"/>
        <end position="901"/>
    </location>
</feature>
<dbReference type="AlphaFoldDB" id="A0AAW2CD62"/>
<protein>
    <recommendedName>
        <fullName evidence="6">SWIM-type domain-containing protein</fullName>
    </recommendedName>
</protein>
<feature type="compositionally biased region" description="Pro residues" evidence="5">
    <location>
        <begin position="902"/>
        <end position="948"/>
    </location>
</feature>
<gene>
    <name evidence="7" type="ORF">SO802_024633</name>
</gene>
<keyword evidence="3" id="KW-0862">Zinc</keyword>
<proteinExistence type="predicted"/>
<evidence type="ECO:0000313" key="7">
    <source>
        <dbReference type="EMBL" id="KAK9994930.1"/>
    </source>
</evidence>
<keyword evidence="1" id="KW-0479">Metal-binding</keyword>
<dbReference type="Pfam" id="PF10551">
    <property type="entry name" value="MULE"/>
    <property type="match status" value="1"/>
</dbReference>
<feature type="region of interest" description="Disordered" evidence="5">
    <location>
        <begin position="119"/>
        <end position="149"/>
    </location>
</feature>
<evidence type="ECO:0000259" key="6">
    <source>
        <dbReference type="PROSITE" id="PS50966"/>
    </source>
</evidence>
<name>A0AAW2CD62_9ROSI</name>
<reference evidence="7 8" key="1">
    <citation type="submission" date="2024-01" db="EMBL/GenBank/DDBJ databases">
        <title>A telomere-to-telomere, gap-free genome of sweet tea (Lithocarpus litseifolius).</title>
        <authorList>
            <person name="Zhou J."/>
        </authorList>
    </citation>
    <scope>NUCLEOTIDE SEQUENCE [LARGE SCALE GENOMIC DNA]</scope>
    <source>
        <strain evidence="7">Zhou-2022a</strain>
        <tissue evidence="7">Leaf</tissue>
    </source>
</reference>
<feature type="domain" description="SWIM-type" evidence="6">
    <location>
        <begin position="707"/>
        <end position="748"/>
    </location>
</feature>
<keyword evidence="2 4" id="KW-0863">Zinc-finger</keyword>
<dbReference type="EMBL" id="JAZDWU010000008">
    <property type="protein sequence ID" value="KAK9994930.1"/>
    <property type="molecule type" value="Genomic_DNA"/>
</dbReference>
<dbReference type="Pfam" id="PF03108">
    <property type="entry name" value="DBD_Tnp_Mut"/>
    <property type="match status" value="1"/>
</dbReference>
<sequence length="1050" mass="116357">MADEEVKLEIHYRGTFLWNPRLEYFGGKVDIVCRDIDRLSYFEIKGICEELGIDEPCRVHYLGPGGNFEQDLRLIEDDKDVVPICKLNVGGSRDTIILYVESGHTPLAVEVPDGAGVGAGGGARAATGGGAGAATGGGARGGAGAATGDDASVGIEEEFDWLNEGLEGEDFADDIFGESSPPHNVPFPTTDTPQPTTDTPQPTTDTPQPNTNTPQPNTDTPGPSNVPPNIDLDEEWAEPALEDDIASVDGSDDEQGPRNLEFNERTDMENVKLVVGMKFPNSKVFRQALREYVIQHHIDIKWKLNEKKKISVHCKNNCGWRCYASMVSGEGTFEIKTLKPECTCPLTFQNGQVTSAYVAKRYLEDFGKNPNWEVSGVKHHVMQQISVDLSISQVYRSRKAARGLITGNEEAQYGLLRDYAEMIRRTDVGSKVILQTEMENENAEPKFKRMYIRYNAQKVGFLGGCRPFVGLDGCHLKGRFGGQLLAATAKDGNDNIFPVAMAVVEQENKDSWTWFLEQFADDIGRPEELNLVFISDRQKGLLPAMETLFPTVEHRYCVKHIYNNFKVNHKGMELKSVLWRCAGTTSVREFERGMEHLKSLDEEAWKYLADIEPAQWTRSHFSPRALTDCLANNLSESFNSMILKARDKPILSMLEWIRVRLMSRMYVKKIGIEKYGGRLCPSIQGKLEKLKLECKSFCAMPSGRFVYEVASERERHVVDLVGRTCSCRAWDLTGIPCKHGVAAIFVNREMPEDYTHPCYYKDAYVETYKTPIPPMPGQSEWVSSGQPKPVAPIIYKPPGRPPMKRKRDADEPRNPYKVSRANKPVRCGRCQQEGHNARGCKANVTGETPWERRKRLQKEQFGSGRPSTCRQAPSSSQPPPTHQPYTMGSSSSNQAAGSQPPATQPPARQPPATQPPATQPPATQPPATQPPARQPPATQPPATQPPAQTPWSQNPSQWYSSDFRYTVRGAPWFASSQPAPHTPAETWDSRPLATRSPAARSPATRSTATRSPATRGAPLRGRGNAARTQKCRTRGGKANSGGRGRGRGSK</sequence>
<dbReference type="InterPro" id="IPR058594">
    <property type="entry name" value="PB1-like_dom_pln"/>
</dbReference>
<dbReference type="PANTHER" id="PTHR31973:SF187">
    <property type="entry name" value="MUTATOR TRANSPOSASE MUDRA PROTEIN"/>
    <property type="match status" value="1"/>
</dbReference>
<feature type="region of interest" description="Disordered" evidence="5">
    <location>
        <begin position="973"/>
        <end position="1050"/>
    </location>
</feature>
<feature type="compositionally biased region" description="Low complexity" evidence="5">
    <location>
        <begin position="188"/>
        <end position="221"/>
    </location>
</feature>